<gene>
    <name evidence="2" type="ORF">MATL_G00211710</name>
</gene>
<dbReference type="EMBL" id="JAFDVH010000019">
    <property type="protein sequence ID" value="KAG7459542.1"/>
    <property type="molecule type" value="Genomic_DNA"/>
</dbReference>
<dbReference type="AlphaFoldDB" id="A0A9D3PJL3"/>
<dbReference type="GO" id="GO:0032154">
    <property type="term" value="C:cleavage furrow"/>
    <property type="evidence" value="ECO:0007669"/>
    <property type="project" value="TreeGrafter"/>
</dbReference>
<dbReference type="GO" id="GO:0005509">
    <property type="term" value="F:calcium ion binding"/>
    <property type="evidence" value="ECO:0007669"/>
    <property type="project" value="InterPro"/>
</dbReference>
<accession>A0A9D3PJL3</accession>
<reference evidence="2" key="1">
    <citation type="submission" date="2021-01" db="EMBL/GenBank/DDBJ databases">
        <authorList>
            <person name="Zahm M."/>
            <person name="Roques C."/>
            <person name="Cabau C."/>
            <person name="Klopp C."/>
            <person name="Donnadieu C."/>
            <person name="Jouanno E."/>
            <person name="Lampietro C."/>
            <person name="Louis A."/>
            <person name="Herpin A."/>
            <person name="Echchiki A."/>
            <person name="Berthelot C."/>
            <person name="Parey E."/>
            <person name="Roest-Crollius H."/>
            <person name="Braasch I."/>
            <person name="Postlethwait J."/>
            <person name="Bobe J."/>
            <person name="Montfort J."/>
            <person name="Bouchez O."/>
            <person name="Begum T."/>
            <person name="Mejri S."/>
            <person name="Adams A."/>
            <person name="Chen W.-J."/>
            <person name="Guiguen Y."/>
        </authorList>
    </citation>
    <scope>NUCLEOTIDE SEQUENCE</scope>
    <source>
        <strain evidence="2">YG-15Mar2019-1</strain>
        <tissue evidence="2">Brain</tissue>
    </source>
</reference>
<dbReference type="Pfam" id="PF13499">
    <property type="entry name" value="EF-hand_7"/>
    <property type="match status" value="1"/>
</dbReference>
<feature type="domain" description="EF-hand" evidence="1">
    <location>
        <begin position="16"/>
        <end position="51"/>
    </location>
</feature>
<dbReference type="OrthoDB" id="418358at2759"/>
<evidence type="ECO:0000313" key="3">
    <source>
        <dbReference type="Proteomes" id="UP001046870"/>
    </source>
</evidence>
<dbReference type="CDD" id="cd00051">
    <property type="entry name" value="EFh"/>
    <property type="match status" value="1"/>
</dbReference>
<proteinExistence type="predicted"/>
<protein>
    <recommendedName>
        <fullName evidence="1">EF-hand domain-containing protein</fullName>
    </recommendedName>
</protein>
<evidence type="ECO:0000313" key="2">
    <source>
        <dbReference type="EMBL" id="KAG7459542.1"/>
    </source>
</evidence>
<dbReference type="GO" id="GO:0055038">
    <property type="term" value="C:recycling endosome membrane"/>
    <property type="evidence" value="ECO:0007669"/>
    <property type="project" value="TreeGrafter"/>
</dbReference>
<organism evidence="2 3">
    <name type="scientific">Megalops atlanticus</name>
    <name type="common">Tarpon</name>
    <name type="synonym">Clupea gigantea</name>
    <dbReference type="NCBI Taxonomy" id="7932"/>
    <lineage>
        <taxon>Eukaryota</taxon>
        <taxon>Metazoa</taxon>
        <taxon>Chordata</taxon>
        <taxon>Craniata</taxon>
        <taxon>Vertebrata</taxon>
        <taxon>Euteleostomi</taxon>
        <taxon>Actinopterygii</taxon>
        <taxon>Neopterygii</taxon>
        <taxon>Teleostei</taxon>
        <taxon>Elopiformes</taxon>
        <taxon>Megalopidae</taxon>
        <taxon>Megalops</taxon>
    </lineage>
</organism>
<name>A0A9D3PJL3_MEGAT</name>
<keyword evidence="3" id="KW-1185">Reference proteome</keyword>
<dbReference type="SMART" id="SM00054">
    <property type="entry name" value="EFh"/>
    <property type="match status" value="2"/>
</dbReference>
<dbReference type="GO" id="GO:0030139">
    <property type="term" value="C:endocytic vesicle"/>
    <property type="evidence" value="ECO:0007669"/>
    <property type="project" value="TreeGrafter"/>
</dbReference>
<dbReference type="PANTHER" id="PTHR15726:SF5">
    <property type="entry name" value="RAB11 FAMILY-INTERACTING PROTEIN 4"/>
    <property type="match status" value="1"/>
</dbReference>
<dbReference type="SUPFAM" id="SSF47473">
    <property type="entry name" value="EF-hand"/>
    <property type="match status" value="1"/>
</dbReference>
<evidence type="ECO:0000259" key="1">
    <source>
        <dbReference type="PROSITE" id="PS50222"/>
    </source>
</evidence>
<dbReference type="Proteomes" id="UP001046870">
    <property type="component" value="Chromosome 19"/>
</dbReference>
<comment type="caution">
    <text evidence="2">The sequence shown here is derived from an EMBL/GenBank/DDBJ whole genome shotgun (WGS) entry which is preliminary data.</text>
</comment>
<dbReference type="GO" id="GO:0032465">
    <property type="term" value="P:regulation of cytokinesis"/>
    <property type="evidence" value="ECO:0007669"/>
    <property type="project" value="TreeGrafter"/>
</dbReference>
<dbReference type="InterPro" id="IPR051977">
    <property type="entry name" value="Rab11-interacting_regulator"/>
</dbReference>
<sequence length="186" mass="20939">MRMEGNLFPDQEQLLQFLKKLKEVFDVCDEDADGFIRVEHFIDLGLQFGQGEDEVKKLAKYLDPNAQGRINFTDFCHGVFAIKGCEEILKTALGARGHTSRPYTTDNGYYYQARCSSVGLAGFDHAGTRRLRIHSTVKSPRENEVLHHGINANEQLVVFVNQEKKTIVAALEGWPASLPGEWRAAL</sequence>
<dbReference type="PROSITE" id="PS50222">
    <property type="entry name" value="EF_HAND_2"/>
    <property type="match status" value="1"/>
</dbReference>
<dbReference type="FunFam" id="1.10.238.10:FF:000284">
    <property type="entry name" value="RAB11 family interacting protein 4"/>
    <property type="match status" value="1"/>
</dbReference>
<dbReference type="InterPro" id="IPR002048">
    <property type="entry name" value="EF_hand_dom"/>
</dbReference>
<dbReference type="GO" id="GO:0030496">
    <property type="term" value="C:midbody"/>
    <property type="evidence" value="ECO:0007669"/>
    <property type="project" value="TreeGrafter"/>
</dbReference>
<dbReference type="Gene3D" id="1.10.238.10">
    <property type="entry name" value="EF-hand"/>
    <property type="match status" value="1"/>
</dbReference>
<dbReference type="PANTHER" id="PTHR15726">
    <property type="entry name" value="RAB11-FAMILY INTERACTING PROTEIN"/>
    <property type="match status" value="1"/>
</dbReference>
<dbReference type="InterPro" id="IPR011992">
    <property type="entry name" value="EF-hand-dom_pair"/>
</dbReference>
<dbReference type="GO" id="GO:0032456">
    <property type="term" value="P:endocytic recycling"/>
    <property type="evidence" value="ECO:0007669"/>
    <property type="project" value="TreeGrafter"/>
</dbReference>